<keyword evidence="2" id="KW-1185">Reference proteome</keyword>
<evidence type="ECO:0000313" key="2">
    <source>
        <dbReference type="Proteomes" id="UP000199268"/>
    </source>
</evidence>
<proteinExistence type="predicted"/>
<organism evidence="1 2">
    <name type="scientific">Weissella bombi</name>
    <dbReference type="NCBI Taxonomy" id="1505725"/>
    <lineage>
        <taxon>Bacteria</taxon>
        <taxon>Bacillati</taxon>
        <taxon>Bacillota</taxon>
        <taxon>Bacilli</taxon>
        <taxon>Lactobacillales</taxon>
        <taxon>Lactobacillaceae</taxon>
        <taxon>Weissella</taxon>
    </lineage>
</organism>
<dbReference type="Proteomes" id="UP000199268">
    <property type="component" value="Unassembled WGS sequence"/>
</dbReference>
<protein>
    <submittedName>
        <fullName evidence="1">Uncharacterized protein</fullName>
    </submittedName>
</protein>
<dbReference type="AlphaFoldDB" id="A0A1C4C0N5"/>
<dbReference type="STRING" id="1505725.GA0061074_11910"/>
<sequence length="77" mass="8717">MTKTVDEYIAHAAHKQAEADYYQVMSSMQKTANDFALDGFFTVSMGDKDEIIAAQAERIEISMKNKLVEILVNNDDR</sequence>
<dbReference type="EMBL" id="FMAO01000019">
    <property type="protein sequence ID" value="SCC12671.1"/>
    <property type="molecule type" value="Genomic_DNA"/>
</dbReference>
<dbReference type="RefSeq" id="WP_092463890.1">
    <property type="nucleotide sequence ID" value="NZ_BJEE01000001.1"/>
</dbReference>
<accession>A0A1C4C0N5</accession>
<evidence type="ECO:0000313" key="1">
    <source>
        <dbReference type="EMBL" id="SCC12671.1"/>
    </source>
</evidence>
<name>A0A1C4C0N5_9LACO</name>
<reference evidence="2" key="1">
    <citation type="submission" date="2016-08" db="EMBL/GenBank/DDBJ databases">
        <authorList>
            <person name="Varghese N."/>
            <person name="Submissions Spin"/>
        </authorList>
    </citation>
    <scope>NUCLEOTIDE SEQUENCE [LARGE SCALE GENOMIC DNA]</scope>
    <source>
        <strain evidence="2">R-53094</strain>
    </source>
</reference>
<gene>
    <name evidence="1" type="ORF">GA0061074_11910</name>
</gene>